<dbReference type="InterPro" id="IPR013525">
    <property type="entry name" value="ABC2_TM"/>
</dbReference>
<feature type="transmembrane region" description="Helical" evidence="10">
    <location>
        <begin position="1199"/>
        <end position="1229"/>
    </location>
</feature>
<feature type="transmembrane region" description="Helical" evidence="10">
    <location>
        <begin position="1257"/>
        <end position="1276"/>
    </location>
</feature>
<keyword evidence="8 10" id="KW-0472">Membrane</keyword>
<feature type="transmembrane region" description="Helical" evidence="10">
    <location>
        <begin position="1345"/>
        <end position="1364"/>
    </location>
</feature>
<feature type="transmembrane region" description="Helical" evidence="10">
    <location>
        <begin position="1283"/>
        <end position="1306"/>
    </location>
</feature>
<evidence type="ECO:0000313" key="12">
    <source>
        <dbReference type="EMBL" id="CAF3472156.1"/>
    </source>
</evidence>
<feature type="transmembrane region" description="Helical" evidence="10">
    <location>
        <begin position="430"/>
        <end position="456"/>
    </location>
</feature>
<reference evidence="12" key="1">
    <citation type="submission" date="2021-02" db="EMBL/GenBank/DDBJ databases">
        <authorList>
            <person name="Nowell W R."/>
        </authorList>
    </citation>
    <scope>NUCLEOTIDE SEQUENCE</scope>
</reference>
<keyword evidence="3" id="KW-0813">Transport</keyword>
<dbReference type="CDD" id="cd03263">
    <property type="entry name" value="ABC_subfamily_A"/>
    <property type="match status" value="2"/>
</dbReference>
<evidence type="ECO:0000256" key="7">
    <source>
        <dbReference type="ARBA" id="ARBA00022989"/>
    </source>
</evidence>
<dbReference type="Proteomes" id="UP000663872">
    <property type="component" value="Unassembled WGS sequence"/>
</dbReference>
<dbReference type="InterPro" id="IPR003593">
    <property type="entry name" value="AAA+_ATPase"/>
</dbReference>
<evidence type="ECO:0000256" key="4">
    <source>
        <dbReference type="ARBA" id="ARBA00022692"/>
    </source>
</evidence>
<dbReference type="InterPro" id="IPR026082">
    <property type="entry name" value="ABCA"/>
</dbReference>
<dbReference type="InterPro" id="IPR056264">
    <property type="entry name" value="R2_ABCA1-4-like"/>
</dbReference>
<evidence type="ECO:0000256" key="5">
    <source>
        <dbReference type="ARBA" id="ARBA00022741"/>
    </source>
</evidence>
<feature type="compositionally biased region" description="Polar residues" evidence="9">
    <location>
        <begin position="14"/>
        <end position="30"/>
    </location>
</feature>
<dbReference type="FunFam" id="3.40.50.300:FF:000335">
    <property type="entry name" value="ATP binding cassette subfamily A member 5"/>
    <property type="match status" value="1"/>
</dbReference>
<evidence type="ECO:0000256" key="8">
    <source>
        <dbReference type="ARBA" id="ARBA00023136"/>
    </source>
</evidence>
<evidence type="ECO:0000256" key="1">
    <source>
        <dbReference type="ARBA" id="ARBA00004141"/>
    </source>
</evidence>
<evidence type="ECO:0000256" key="9">
    <source>
        <dbReference type="SAM" id="MobiDB-lite"/>
    </source>
</evidence>
<feature type="transmembrane region" description="Helical" evidence="10">
    <location>
        <begin position="535"/>
        <end position="557"/>
    </location>
</feature>
<proteinExistence type="inferred from homology"/>
<comment type="caution">
    <text evidence="12">The sequence shown here is derived from an EMBL/GenBank/DDBJ whole genome shotgun (WGS) entry which is preliminary data.</text>
</comment>
<dbReference type="Gene3D" id="3.40.50.300">
    <property type="entry name" value="P-loop containing nucleotide triphosphate hydrolases"/>
    <property type="match status" value="2"/>
</dbReference>
<dbReference type="FunFam" id="3.40.50.300:FF:002275">
    <property type="entry name" value="ATP-binding cassette, subfamily A (ABC1), member 16"/>
    <property type="match status" value="1"/>
</dbReference>
<dbReference type="GO" id="GO:0016020">
    <property type="term" value="C:membrane"/>
    <property type="evidence" value="ECO:0007669"/>
    <property type="project" value="UniProtKB-SubCell"/>
</dbReference>
<dbReference type="InterPro" id="IPR003439">
    <property type="entry name" value="ABC_transporter-like_ATP-bd"/>
</dbReference>
<accession>A0A818FDY3</accession>
<sequence>MNKIHDSDSDSLRKTTSGITQYSLQKQLSNNEHKMDMHPKSDRNSSDTTIEYPMTENPKHRKILSHSEYSPIGSSRKLNLLLQRSLRYSYRQRCCGCCPTILCELLFPLIIIALLALARYGSNALIRELNSNPQSVPKSLDRKLCSQNMNRTTTLSKDLFNKCFAFPPSYTPRSWEALNHGPLSNITNIIFQPLTNETKELVELAKNHLTKIQCQNTKIWSEDISDENITSILEDETINKIIIDFGSTSNLKSKRNLDYNIMIRASNIFKKNSPIDMSFVSFLHPTFIADRSNVTDDNNAAGSELPEFTDVKLFIDSLLIGYQTNRAIEFEIERDAMICTPIRRDAIFESQSIIVTIVLILVDFIFLIPYLILLITLIREKNAKVKEILKVLGIEPVLNNIAQAIRTLIIICLLTLLLCIVYKLKLKPDAYFNSVNFGVLFFGYLIFGLQLIAFCIMNVQLFDKNVRAILGTFFIYAISLAIHPYSVVWPTAIQYILIFVSPYIAAHSIFQQAMLHDLGKIDVALFQIIYRNVPMFFSTLIIMICSSVFYWTLSWYLEKVFPGEYGVPVGWNFLFKRDYWRSEATVDQADSCSTRRKSVASRNSIGKPIVHVNHLVKKFGHDKIAVNDVSFNLYENQITSLLGPNGSGKTTIFNCLIGMYKQTSGSITIDSEDGMDFDTRANMEMLRKSMGYCPQHDILFDLLTIKEQLEFYATARGFGKNKERIAKEMLYLVNLQGSQELYCNSLSGGMKRRLSLACAFVGDTKIILLDEPSSGLDPSNRRLLWDWLRSMKEGKTLLLTTHFMEESDALSDRIMIIANGTIKADGTSAKLKEEYGSGYKLVVNKHSGYRTEDIKKELRNYLPNLKVETDISGGDVVFRTNQQPNEQFVNALRHLEIMKKENRVKNYGVQNSTMDDVFLKITRETKNDNKLDSSSIDIDTIEKQCHDVFSNQQFLTGINYHLNQYYGLIIKTALVRYRRWALTIIVLFLPILYNLLSNLLYRSGSENGIYKMNVNSLNPQTIVYHTDPAIEKYFFASVGSSQLQPGPANLSEMNQKILQKRMNQLYTYTDIYLGFNIPKPIGDNYKIEALSSNLISGHEVVSVASNTFYKYILNDTSASIQTTLIYKNTGNFTTKPSLGSLMSILNIASCFLKLLPTSLIIDVFLFYVLFFYTTVFLISERKDSFLSLLNISGLHPASYWLFTYLFDIVISVIWFCYLLAIYCIFDVAFNGVPVKKSLLETMLSLEFATPWDLRVQFYPLTIIITLPTLPFAYLLTKLFRSDILGGMTICFLLIISHFISIIIPMVTTIIQSKFTQQLLYWLFNIISPSINAQVIVTYLLAKKSVFCQVPATLSSFGATFFQPIGDDTIAWNGVILVVHSLSILLILIIIDSGLLQFSFSCFYKENFDESKLDDDVLAERRRVLGSATNASDDEEQIDHLTVNSLVKYYPMRKVLAVDHLTFGARRGEAFGLLGYNGAGKTTTFRIVVGDLMSTQGTAYIDGQNVHRRIRSTRHLGYCPQQDCSMDFLTVQDSLYLLARIRGVQSSRIKFIVQTIGSLFLLDPFLHNYIHELSGGTKRRLHAAIALIGPPLVAILDEPTTGVDPNARQQMQEIFLNAVKAKLTIILTSHSMDECERICNRLGIMVHGQLACLGTIQHLKSKFGQGYTIEIKVRTSLDDQNATAIKKIESFLLSQRQYRVEIKETTHSTGIFQIGQSTPAELFQLLEENKQRLNIETYTISQTTLEQIFLSFGKQIRATIE</sequence>
<feature type="transmembrane region" description="Helical" evidence="10">
    <location>
        <begin position="468"/>
        <end position="486"/>
    </location>
</feature>
<name>A0A818FDY3_9BILA</name>
<dbReference type="SUPFAM" id="SSF52540">
    <property type="entry name" value="P-loop containing nucleoside triphosphate hydrolases"/>
    <property type="match status" value="2"/>
</dbReference>
<organism evidence="12 13">
    <name type="scientific">Rotaria socialis</name>
    <dbReference type="NCBI Taxonomy" id="392032"/>
    <lineage>
        <taxon>Eukaryota</taxon>
        <taxon>Metazoa</taxon>
        <taxon>Spiralia</taxon>
        <taxon>Gnathifera</taxon>
        <taxon>Rotifera</taxon>
        <taxon>Eurotatoria</taxon>
        <taxon>Bdelloidea</taxon>
        <taxon>Philodinida</taxon>
        <taxon>Philodinidae</taxon>
        <taxon>Rotaria</taxon>
    </lineage>
</organism>
<feature type="transmembrane region" description="Helical" evidence="10">
    <location>
        <begin position="492"/>
        <end position="510"/>
    </location>
</feature>
<feature type="transmembrane region" description="Helical" evidence="10">
    <location>
        <begin position="404"/>
        <end position="424"/>
    </location>
</feature>
<dbReference type="PANTHER" id="PTHR19229:SF250">
    <property type="entry name" value="ABC TRANSPORTER DOMAIN-CONTAINING PROTEIN-RELATED"/>
    <property type="match status" value="1"/>
</dbReference>
<dbReference type="InterPro" id="IPR027417">
    <property type="entry name" value="P-loop_NTPase"/>
</dbReference>
<gene>
    <name evidence="12" type="ORF">GRG538_LOCUS15740</name>
</gene>
<keyword evidence="5" id="KW-0547">Nucleotide-binding</keyword>
<dbReference type="GO" id="GO:0016887">
    <property type="term" value="F:ATP hydrolysis activity"/>
    <property type="evidence" value="ECO:0007669"/>
    <property type="project" value="InterPro"/>
</dbReference>
<dbReference type="EMBL" id="CAJNYT010002513">
    <property type="protein sequence ID" value="CAF3472156.1"/>
    <property type="molecule type" value="Genomic_DNA"/>
</dbReference>
<feature type="transmembrane region" description="Helical" evidence="10">
    <location>
        <begin position="353"/>
        <end position="378"/>
    </location>
</feature>
<keyword evidence="7 10" id="KW-1133">Transmembrane helix</keyword>
<evidence type="ECO:0000313" key="13">
    <source>
        <dbReference type="Proteomes" id="UP000663872"/>
    </source>
</evidence>
<feature type="transmembrane region" description="Helical" evidence="10">
    <location>
        <begin position="1160"/>
        <end position="1178"/>
    </location>
</feature>
<protein>
    <recommendedName>
        <fullName evidence="11">ABC transporter domain-containing protein</fullName>
    </recommendedName>
</protein>
<feature type="compositionally biased region" description="Basic and acidic residues" evidence="9">
    <location>
        <begin position="31"/>
        <end position="45"/>
    </location>
</feature>
<comment type="subcellular location">
    <subcellularLocation>
        <location evidence="1">Membrane</location>
        <topology evidence="1">Multi-pass membrane protein</topology>
    </subcellularLocation>
</comment>
<evidence type="ECO:0000256" key="6">
    <source>
        <dbReference type="ARBA" id="ARBA00022840"/>
    </source>
</evidence>
<dbReference type="PROSITE" id="PS50893">
    <property type="entry name" value="ABC_TRANSPORTER_2"/>
    <property type="match status" value="2"/>
</dbReference>
<evidence type="ECO:0000259" key="11">
    <source>
        <dbReference type="PROSITE" id="PS50893"/>
    </source>
</evidence>
<feature type="compositionally biased region" description="Basic and acidic residues" evidence="9">
    <location>
        <begin position="1"/>
        <end position="13"/>
    </location>
</feature>
<feature type="region of interest" description="Disordered" evidence="9">
    <location>
        <begin position="1"/>
        <end position="50"/>
    </location>
</feature>
<dbReference type="GO" id="GO:0005524">
    <property type="term" value="F:ATP binding"/>
    <property type="evidence" value="ECO:0007669"/>
    <property type="project" value="UniProtKB-KW"/>
</dbReference>
<dbReference type="GO" id="GO:0140359">
    <property type="term" value="F:ABC-type transporter activity"/>
    <property type="evidence" value="ECO:0007669"/>
    <property type="project" value="InterPro"/>
</dbReference>
<feature type="transmembrane region" description="Helical" evidence="10">
    <location>
        <begin position="980"/>
        <end position="1001"/>
    </location>
</feature>
<feature type="transmembrane region" description="Helical" evidence="10">
    <location>
        <begin position="94"/>
        <end position="118"/>
    </location>
</feature>
<keyword evidence="6" id="KW-0067">ATP-binding</keyword>
<evidence type="ECO:0000256" key="2">
    <source>
        <dbReference type="ARBA" id="ARBA00008869"/>
    </source>
</evidence>
<comment type="similarity">
    <text evidence="2">Belongs to the ABC transporter superfamily. ABCA family.</text>
</comment>
<feature type="transmembrane region" description="Helical" evidence="10">
    <location>
        <begin position="1318"/>
        <end position="1340"/>
    </location>
</feature>
<dbReference type="Pfam" id="PF00005">
    <property type="entry name" value="ABC_tran"/>
    <property type="match status" value="2"/>
</dbReference>
<dbReference type="Pfam" id="PF12698">
    <property type="entry name" value="ABC2_membrane_3"/>
    <property type="match status" value="1"/>
</dbReference>
<evidence type="ECO:0000256" key="10">
    <source>
        <dbReference type="SAM" id="Phobius"/>
    </source>
</evidence>
<feature type="domain" description="ABC transporter" evidence="11">
    <location>
        <begin position="1440"/>
        <end position="1671"/>
    </location>
</feature>
<dbReference type="Pfam" id="PF23321">
    <property type="entry name" value="R1_ABCA1"/>
    <property type="match status" value="1"/>
</dbReference>
<evidence type="ECO:0000256" key="3">
    <source>
        <dbReference type="ARBA" id="ARBA00022448"/>
    </source>
</evidence>
<keyword evidence="4 10" id="KW-0812">Transmembrane</keyword>
<dbReference type="SMART" id="SM00382">
    <property type="entry name" value="AAA"/>
    <property type="match status" value="2"/>
</dbReference>
<dbReference type="GO" id="GO:0005319">
    <property type="term" value="F:lipid transporter activity"/>
    <property type="evidence" value="ECO:0007669"/>
    <property type="project" value="TreeGrafter"/>
</dbReference>
<dbReference type="PROSITE" id="PS00211">
    <property type="entry name" value="ABC_TRANSPORTER_1"/>
    <property type="match status" value="1"/>
</dbReference>
<dbReference type="PANTHER" id="PTHR19229">
    <property type="entry name" value="ATP-BINDING CASSETTE TRANSPORTER SUBFAMILY A ABCA"/>
    <property type="match status" value="1"/>
</dbReference>
<feature type="domain" description="ABC transporter" evidence="11">
    <location>
        <begin position="610"/>
        <end position="844"/>
    </location>
</feature>
<dbReference type="InterPro" id="IPR017871">
    <property type="entry name" value="ABC_transporter-like_CS"/>
</dbReference>
<feature type="transmembrane region" description="Helical" evidence="10">
    <location>
        <begin position="1370"/>
        <end position="1390"/>
    </location>
</feature>